<dbReference type="NCBIfam" id="TIGR01158">
    <property type="entry name" value="SUI1_rel"/>
    <property type="match status" value="1"/>
</dbReference>
<dbReference type="GO" id="GO:0003729">
    <property type="term" value="F:mRNA binding"/>
    <property type="evidence" value="ECO:0007669"/>
    <property type="project" value="TreeGrafter"/>
</dbReference>
<evidence type="ECO:0000313" key="6">
    <source>
        <dbReference type="Proteomes" id="UP000028252"/>
    </source>
</evidence>
<evidence type="ECO:0000256" key="1">
    <source>
        <dbReference type="ARBA" id="ARBA00005422"/>
    </source>
</evidence>
<dbReference type="PROSITE" id="PS50296">
    <property type="entry name" value="SUI1"/>
    <property type="match status" value="1"/>
</dbReference>
<dbReference type="GO" id="GO:0003743">
    <property type="term" value="F:translation initiation factor activity"/>
    <property type="evidence" value="ECO:0007669"/>
    <property type="project" value="UniProtKB-KW"/>
</dbReference>
<dbReference type="STRING" id="1232683.ADIMK_1755"/>
<dbReference type="Proteomes" id="UP000028252">
    <property type="component" value="Unassembled WGS sequence"/>
</dbReference>
<name>A0A081FZR5_9GAMM</name>
<dbReference type="CDD" id="cd11567">
    <property type="entry name" value="YciH_like"/>
    <property type="match status" value="1"/>
</dbReference>
<dbReference type="SUPFAM" id="SSF55159">
    <property type="entry name" value="eIF1-like"/>
    <property type="match status" value="1"/>
</dbReference>
<accession>A0A081FZR5</accession>
<dbReference type="eggNOG" id="COG0023">
    <property type="taxonomic scope" value="Bacteria"/>
</dbReference>
<evidence type="ECO:0000313" key="5">
    <source>
        <dbReference type="EMBL" id="KEA64020.1"/>
    </source>
</evidence>
<keyword evidence="5" id="KW-0396">Initiation factor</keyword>
<keyword evidence="6" id="KW-1185">Reference proteome</keyword>
<dbReference type="PATRIC" id="fig|1232683.4.peg.1729"/>
<comment type="caution">
    <text evidence="5">The sequence shown here is derived from an EMBL/GenBank/DDBJ whole genome shotgun (WGS) entry which is preliminary data.</text>
</comment>
<dbReference type="InterPro" id="IPR036877">
    <property type="entry name" value="SUI1_dom_sf"/>
</dbReference>
<reference evidence="5 6" key="1">
    <citation type="submission" date="2014-04" db="EMBL/GenBank/DDBJ databases">
        <title>Marinobacterium kochiensis sp. nov., isolated from sediment sample collected from Kochi backwaters in Kerala, India.</title>
        <authorList>
            <person name="Singh A."/>
            <person name="Pinnaka A.K."/>
        </authorList>
    </citation>
    <scope>NUCLEOTIDE SEQUENCE [LARGE SCALE GENOMIC DNA]</scope>
    <source>
        <strain evidence="5 6">AK27</strain>
    </source>
</reference>
<dbReference type="PANTHER" id="PTHR12789:SF0">
    <property type="entry name" value="DENSITY-REGULATED PROTEIN"/>
    <property type="match status" value="1"/>
</dbReference>
<sequence>MASLQDQLSRLVYSTDKGRLCPECGKALDDCICDELADKQRLASLDGIVRIRRETSGRKGKGVTTISGVPVSESELKALLKRLKQRCGTGGALKDGVLEIQGDHREPIKQLLESEGFKVKLAGG</sequence>
<dbReference type="Gene3D" id="3.30.780.10">
    <property type="entry name" value="SUI1-like domain"/>
    <property type="match status" value="1"/>
</dbReference>
<evidence type="ECO:0000259" key="4">
    <source>
        <dbReference type="PROSITE" id="PS50296"/>
    </source>
</evidence>
<dbReference type="FunFam" id="3.30.780.10:FF:000002">
    <property type="entry name" value="Stress response translation initiation inhibitor"/>
    <property type="match status" value="1"/>
</dbReference>
<dbReference type="PANTHER" id="PTHR12789">
    <property type="entry name" value="DENSITY-REGULATED PROTEIN HOMOLOG"/>
    <property type="match status" value="1"/>
</dbReference>
<organism evidence="5 6">
    <name type="scientific">Marinobacterium lacunae</name>
    <dbReference type="NCBI Taxonomy" id="1232683"/>
    <lineage>
        <taxon>Bacteria</taxon>
        <taxon>Pseudomonadati</taxon>
        <taxon>Pseudomonadota</taxon>
        <taxon>Gammaproteobacteria</taxon>
        <taxon>Oceanospirillales</taxon>
        <taxon>Oceanospirillaceae</taxon>
        <taxon>Marinobacterium</taxon>
    </lineage>
</organism>
<comment type="similarity">
    <text evidence="1">Belongs to the SUI1 family.</text>
</comment>
<proteinExistence type="inferred from homology"/>
<dbReference type="GO" id="GO:0002188">
    <property type="term" value="P:translation reinitiation"/>
    <property type="evidence" value="ECO:0007669"/>
    <property type="project" value="TreeGrafter"/>
</dbReference>
<dbReference type="NCBIfam" id="NF005297">
    <property type="entry name" value="PRK06824.1"/>
    <property type="match status" value="1"/>
</dbReference>
<dbReference type="AlphaFoldDB" id="A0A081FZR5"/>
<dbReference type="Pfam" id="PF01253">
    <property type="entry name" value="SUI1"/>
    <property type="match status" value="1"/>
</dbReference>
<dbReference type="GO" id="GO:0001731">
    <property type="term" value="P:formation of translation preinitiation complex"/>
    <property type="evidence" value="ECO:0007669"/>
    <property type="project" value="TreeGrafter"/>
</dbReference>
<dbReference type="InterPro" id="IPR050318">
    <property type="entry name" value="DENR/SUI1_TIF"/>
</dbReference>
<dbReference type="EMBL" id="JMQN01000021">
    <property type="protein sequence ID" value="KEA64020.1"/>
    <property type="molecule type" value="Genomic_DNA"/>
</dbReference>
<gene>
    <name evidence="5" type="ORF">ADIMK_1755</name>
</gene>
<feature type="domain" description="SUI1" evidence="4">
    <location>
        <begin position="53"/>
        <end position="116"/>
    </location>
</feature>
<dbReference type="PIRSF" id="PIRSF037511">
    <property type="entry name" value="Transl_init_SUI1_pro"/>
    <property type="match status" value="1"/>
</dbReference>
<protein>
    <submittedName>
        <fullName evidence="5">Translation initiation factor SUI1-related protein</fullName>
    </submittedName>
</protein>
<dbReference type="GO" id="GO:0006417">
    <property type="term" value="P:regulation of translation"/>
    <property type="evidence" value="ECO:0007669"/>
    <property type="project" value="UniProtKB-KW"/>
</dbReference>
<keyword evidence="2" id="KW-0810">Translation regulation</keyword>
<dbReference type="OrthoDB" id="9792915at2"/>
<dbReference type="InterPro" id="IPR005872">
    <property type="entry name" value="SUI1_arc_bac"/>
</dbReference>
<evidence type="ECO:0000256" key="2">
    <source>
        <dbReference type="ARBA" id="ARBA00022845"/>
    </source>
</evidence>
<evidence type="ECO:0000256" key="3">
    <source>
        <dbReference type="ARBA" id="ARBA00022917"/>
    </source>
</evidence>
<dbReference type="RefSeq" id="WP_036186423.1">
    <property type="nucleotide sequence ID" value="NZ_JMQN01000021.1"/>
</dbReference>
<dbReference type="InterPro" id="IPR001950">
    <property type="entry name" value="SUI1"/>
</dbReference>
<keyword evidence="3" id="KW-0648">Protein biosynthesis</keyword>